<dbReference type="EMBL" id="UXUI01011898">
    <property type="protein sequence ID" value="VDD96585.1"/>
    <property type="molecule type" value="Genomic_DNA"/>
</dbReference>
<organism evidence="3">
    <name type="scientific">Enterobius vermicularis</name>
    <name type="common">Human pinworm</name>
    <dbReference type="NCBI Taxonomy" id="51028"/>
    <lineage>
        <taxon>Eukaryota</taxon>
        <taxon>Metazoa</taxon>
        <taxon>Ecdysozoa</taxon>
        <taxon>Nematoda</taxon>
        <taxon>Chromadorea</taxon>
        <taxon>Rhabditida</taxon>
        <taxon>Spirurina</taxon>
        <taxon>Oxyuridomorpha</taxon>
        <taxon>Oxyuroidea</taxon>
        <taxon>Oxyuridae</taxon>
        <taxon>Enterobius</taxon>
    </lineage>
</organism>
<accession>A0A0N4VME0</accession>
<dbReference type="GO" id="GO:0008298">
    <property type="term" value="P:intracellular mRNA localization"/>
    <property type="evidence" value="ECO:0007669"/>
    <property type="project" value="TreeGrafter"/>
</dbReference>
<evidence type="ECO:0000313" key="2">
    <source>
        <dbReference type="Proteomes" id="UP000274131"/>
    </source>
</evidence>
<dbReference type="GO" id="GO:0003729">
    <property type="term" value="F:mRNA binding"/>
    <property type="evidence" value="ECO:0007669"/>
    <property type="project" value="TreeGrafter"/>
</dbReference>
<evidence type="ECO:0000313" key="1">
    <source>
        <dbReference type="EMBL" id="VDD96585.1"/>
    </source>
</evidence>
<dbReference type="WBParaSite" id="EVEC_0001209801-mRNA-1">
    <property type="protein sequence ID" value="EVEC_0001209801-mRNA-1"/>
    <property type="gene ID" value="EVEC_0001209801"/>
</dbReference>
<evidence type="ECO:0000313" key="3">
    <source>
        <dbReference type="WBParaSite" id="EVEC_0001209801-mRNA-1"/>
    </source>
</evidence>
<dbReference type="AlphaFoldDB" id="A0A0N4VME0"/>
<dbReference type="PANTHER" id="PTHR31027">
    <property type="entry name" value="NUCLEAR SEGREGATION PROTEIN BFR1"/>
    <property type="match status" value="1"/>
</dbReference>
<dbReference type="OrthoDB" id="5820935at2759"/>
<dbReference type="GO" id="GO:1990904">
    <property type="term" value="C:ribonucleoprotein complex"/>
    <property type="evidence" value="ECO:0007669"/>
    <property type="project" value="TreeGrafter"/>
</dbReference>
<proteinExistence type="predicted"/>
<reference evidence="3" key="1">
    <citation type="submission" date="2017-02" db="UniProtKB">
        <authorList>
            <consortium name="WormBaseParasite"/>
        </authorList>
    </citation>
    <scope>IDENTIFICATION</scope>
</reference>
<sequence>MEMENDLIYKNEKKLREHLQELEKTYNEKSFTSIREEQVLALFKDVRAISEKLCKIHQRIDYSKRSVADLKTSLKDLYSSRKYLIEDYCKKRETYSQWLKNRRKQVASSTPLTFPLGRRNQHIQHLGRCGKFKSIFSSDFEPFYEYKTTCQRLIAYLESLQLQVEDTENSTQRENISFAENGRHIEEDDGMISHQLEYVRLFAEIDLDLPVTYQQVPKALEDVRARLEACKEQTKLVAVKSSRLNTLGNNLVFVFHGLYHKVFQIHQNKICCCLVTFSFQNFFLAL</sequence>
<name>A0A0N4VME0_ENTVE</name>
<dbReference type="GO" id="GO:0042175">
    <property type="term" value="C:nuclear outer membrane-endoplasmic reticulum membrane network"/>
    <property type="evidence" value="ECO:0007669"/>
    <property type="project" value="TreeGrafter"/>
</dbReference>
<dbReference type="Proteomes" id="UP000274131">
    <property type="component" value="Unassembled WGS sequence"/>
</dbReference>
<dbReference type="InterPro" id="IPR039604">
    <property type="entry name" value="Bfr1"/>
</dbReference>
<gene>
    <name evidence="1" type="ORF">EVEC_LOCUS11336</name>
</gene>
<dbReference type="STRING" id="51028.A0A0N4VME0"/>
<dbReference type="PANTHER" id="PTHR31027:SF2">
    <property type="entry name" value="LEBERCILIN DOMAIN-CONTAINING PROTEIN"/>
    <property type="match status" value="1"/>
</dbReference>
<keyword evidence="2" id="KW-1185">Reference proteome</keyword>
<reference evidence="1 2" key="2">
    <citation type="submission" date="2018-10" db="EMBL/GenBank/DDBJ databases">
        <authorList>
            <consortium name="Pathogen Informatics"/>
        </authorList>
    </citation>
    <scope>NUCLEOTIDE SEQUENCE [LARGE SCALE GENOMIC DNA]</scope>
</reference>
<protein>
    <submittedName>
        <fullName evidence="3">Translin-associated factor X-interacting protein 1</fullName>
    </submittedName>
</protein>
<dbReference type="GO" id="GO:0005783">
    <property type="term" value="C:endoplasmic reticulum"/>
    <property type="evidence" value="ECO:0007669"/>
    <property type="project" value="TreeGrafter"/>
</dbReference>